<dbReference type="Pfam" id="PF07712">
    <property type="entry name" value="SURNod19"/>
    <property type="match status" value="1"/>
</dbReference>
<organism evidence="2 3">
    <name type="scientific">Gossypium arboreum</name>
    <name type="common">Tree cotton</name>
    <name type="synonym">Gossypium nanking</name>
    <dbReference type="NCBI Taxonomy" id="29729"/>
    <lineage>
        <taxon>Eukaryota</taxon>
        <taxon>Viridiplantae</taxon>
        <taxon>Streptophyta</taxon>
        <taxon>Embryophyta</taxon>
        <taxon>Tracheophyta</taxon>
        <taxon>Spermatophyta</taxon>
        <taxon>Magnoliopsida</taxon>
        <taxon>eudicotyledons</taxon>
        <taxon>Gunneridae</taxon>
        <taxon>Pentapetalae</taxon>
        <taxon>rosids</taxon>
        <taxon>malvids</taxon>
        <taxon>Malvales</taxon>
        <taxon>Malvaceae</taxon>
        <taxon>Malvoideae</taxon>
        <taxon>Gossypium</taxon>
    </lineage>
</organism>
<evidence type="ECO:0000313" key="3">
    <source>
        <dbReference type="Proteomes" id="UP001358586"/>
    </source>
</evidence>
<keyword evidence="1" id="KW-0472">Membrane</keyword>
<comment type="caution">
    <text evidence="2">The sequence shown here is derived from an EMBL/GenBank/DDBJ whole genome shotgun (WGS) entry which is preliminary data.</text>
</comment>
<accession>A0ABR0MTI5</accession>
<evidence type="ECO:0000313" key="2">
    <source>
        <dbReference type="EMBL" id="KAK5777264.1"/>
    </source>
</evidence>
<feature type="transmembrane region" description="Helical" evidence="1">
    <location>
        <begin position="317"/>
        <end position="340"/>
    </location>
</feature>
<dbReference type="EMBL" id="JARKNE010000012">
    <property type="protein sequence ID" value="KAK5777264.1"/>
    <property type="molecule type" value="Genomic_DNA"/>
</dbReference>
<dbReference type="PANTHER" id="PTHR33390">
    <property type="entry name" value="STRESS UP-REGULATED NOD 19 PROTEIN"/>
    <property type="match status" value="1"/>
</dbReference>
<reference evidence="2 3" key="1">
    <citation type="submission" date="2023-03" db="EMBL/GenBank/DDBJ databases">
        <title>WGS of Gossypium arboreum.</title>
        <authorList>
            <person name="Yu D."/>
        </authorList>
    </citation>
    <scope>NUCLEOTIDE SEQUENCE [LARGE SCALE GENOMIC DNA]</scope>
    <source>
        <tissue evidence="2">Leaf</tissue>
    </source>
</reference>
<name>A0ABR0MTI5_GOSAR</name>
<gene>
    <name evidence="2" type="ORF">PVK06_045231</name>
</gene>
<keyword evidence="1" id="KW-1133">Transmembrane helix</keyword>
<proteinExistence type="predicted"/>
<protein>
    <submittedName>
        <fullName evidence="2">Uncharacterized protein</fullName>
    </submittedName>
</protein>
<keyword evidence="1" id="KW-0812">Transmembrane</keyword>
<sequence>MSTFQGHIALKSFDAEVIDEARNPVPLHEMYLHHWVVDRYYVRKGVEISKLDDLKKLNRSNYISGGNRGICQNGILKVGNPAELPPGFKEQRMLNVHAIDTRGAKDKLGCTECRCDLYNVTVDEYERPLRPCYKGGLLCCYDRIQYSVKHGFEAVRRTFYLRYTEKWIDMDRSILPVKIYIFDITDSWKRTPSSTGINAEHKCKTEYDIESCDATGLGNDRCIDTKRISLDMLFDGWPTYEEGEEPGNEAGYIVEMTTCYPQPGTVEISKGETLILESNYSRIRHNTGVMGLFYILIADELPKPMHTFVQMQTQDNLMVVTMLWAAAALMGVVAIIDVVVHYRLKRKGEDGYEAIGM</sequence>
<dbReference type="Proteomes" id="UP001358586">
    <property type="component" value="Chromosome 12"/>
</dbReference>
<dbReference type="InterPro" id="IPR011692">
    <property type="entry name" value="Stress_up-reg_Nod19"/>
</dbReference>
<dbReference type="PANTHER" id="PTHR33390:SF1">
    <property type="entry name" value="STRESS UP-REGULATED NOD 19 PROTEIN"/>
    <property type="match status" value="1"/>
</dbReference>
<keyword evidence="3" id="KW-1185">Reference proteome</keyword>
<evidence type="ECO:0000256" key="1">
    <source>
        <dbReference type="SAM" id="Phobius"/>
    </source>
</evidence>